<proteinExistence type="predicted"/>
<dbReference type="InterPro" id="IPR017853">
    <property type="entry name" value="GH"/>
</dbReference>
<accession>A0A1H4BZK8</accession>
<dbReference type="Proteomes" id="UP000806522">
    <property type="component" value="Unassembled WGS sequence"/>
</dbReference>
<protein>
    <recommendedName>
        <fullName evidence="4">Glycoside hydrolase family 5 domain-containing protein</fullName>
    </recommendedName>
</protein>
<dbReference type="AlphaFoldDB" id="A0A1H4BZK8"/>
<dbReference type="Proteomes" id="UP000182257">
    <property type="component" value="Unassembled WGS sequence"/>
</dbReference>
<dbReference type="EMBL" id="SUYC01000006">
    <property type="protein sequence ID" value="MBE6270606.1"/>
    <property type="molecule type" value="Genomic_DNA"/>
</dbReference>
<dbReference type="RefSeq" id="WP_074761057.1">
    <property type="nucleotide sequence ID" value="NZ_FNRF01000003.1"/>
</dbReference>
<dbReference type="SUPFAM" id="SSF51445">
    <property type="entry name" value="(Trans)glycosidases"/>
    <property type="match status" value="1"/>
</dbReference>
<reference evidence="2 3" key="1">
    <citation type="submission" date="2016-10" db="EMBL/GenBank/DDBJ databases">
        <authorList>
            <person name="de Groot N.N."/>
        </authorList>
    </citation>
    <scope>NUCLEOTIDE SEQUENCE [LARGE SCALE GENOMIC DNA]</scope>
    <source>
        <strain evidence="2 3">D31d</strain>
    </source>
</reference>
<reference evidence="1" key="2">
    <citation type="submission" date="2019-04" db="EMBL/GenBank/DDBJ databases">
        <title>Evolution of Biomass-Degrading Anaerobic Consortia Revealed by Metagenomics.</title>
        <authorList>
            <person name="Peng X."/>
        </authorList>
    </citation>
    <scope>NUCLEOTIDE SEQUENCE</scope>
    <source>
        <strain evidence="1">SIG140</strain>
    </source>
</reference>
<gene>
    <name evidence="1" type="ORF">E7101_06605</name>
    <name evidence="2" type="ORF">SAMN05216462_1682</name>
</gene>
<evidence type="ECO:0000313" key="2">
    <source>
        <dbReference type="EMBL" id="SEA53252.1"/>
    </source>
</evidence>
<dbReference type="Gene3D" id="3.20.20.80">
    <property type="entry name" value="Glycosidases"/>
    <property type="match status" value="1"/>
</dbReference>
<dbReference type="OrthoDB" id="781226at2"/>
<sequence>MDVRMLLAGLAVPFFTASCSMHDVVEIKVADEVINADYVGNGVEWDPYDEAELWGTEVSDDDWQTLYKRLDFMQPQYVRCMINSPFRYYTPQTGTYDKSRHLKSISRLLKYCTQKQITVIFGEYNPPTWEMKADQKWIDMSVDYLNYLVCDQGFTCIKHFVIFNEPDGDWASTNGDYRLWLDMLHRFHQKMSEYPGLLDKVSLAGPDVVAHYKNPHSEFDAYGWVTNTAAMADSIVGIYDIHAYPGQYEVRSGRYGETLAAFRSKVPAGKKIVLGEAGFKYQQTEDSLLLAEYKRRVENHPFTKGSDCNMLCYDYFYGLDMPMLAMEVMNHGFSGLAIWMLDDAMHSNGDTGRPEDIKIWGLWNILGNEVFNKPDEEAMRPLYYTWSLMCKYFPKGTNILKTSRVANEGVFCVAGEYQGHNTIAIVNVGDADKTIQLLLPTVINNADKYLYEETHQLKGTNGFPIPVEQNLTLNSGQRITVKAQSFVLYTNIK</sequence>
<evidence type="ECO:0008006" key="4">
    <source>
        <dbReference type="Google" id="ProtNLM"/>
    </source>
</evidence>
<dbReference type="PROSITE" id="PS51257">
    <property type="entry name" value="PROKAR_LIPOPROTEIN"/>
    <property type="match status" value="1"/>
</dbReference>
<organism evidence="2 3">
    <name type="scientific">Xylanibacter ruminicola</name>
    <name type="common">Prevotella ruminicola</name>
    <dbReference type="NCBI Taxonomy" id="839"/>
    <lineage>
        <taxon>Bacteria</taxon>
        <taxon>Pseudomonadati</taxon>
        <taxon>Bacteroidota</taxon>
        <taxon>Bacteroidia</taxon>
        <taxon>Bacteroidales</taxon>
        <taxon>Prevotellaceae</taxon>
        <taxon>Xylanibacter</taxon>
    </lineage>
</organism>
<evidence type="ECO:0000313" key="3">
    <source>
        <dbReference type="Proteomes" id="UP000182257"/>
    </source>
</evidence>
<dbReference type="EMBL" id="FNRF01000003">
    <property type="protein sequence ID" value="SEA53252.1"/>
    <property type="molecule type" value="Genomic_DNA"/>
</dbReference>
<name>A0A1H4BZK8_XYLRU</name>
<evidence type="ECO:0000313" key="1">
    <source>
        <dbReference type="EMBL" id="MBE6270606.1"/>
    </source>
</evidence>